<dbReference type="EMBL" id="JACHNH010000001">
    <property type="protein sequence ID" value="MBB4767198.1"/>
    <property type="molecule type" value="Genomic_DNA"/>
</dbReference>
<evidence type="ECO:0000313" key="9">
    <source>
        <dbReference type="Proteomes" id="UP000578112"/>
    </source>
</evidence>
<feature type="active site" description="Charge relay system" evidence="5">
    <location>
        <position position="87"/>
    </location>
</feature>
<evidence type="ECO:0000256" key="1">
    <source>
        <dbReference type="ARBA" id="ARBA00011073"/>
    </source>
</evidence>
<dbReference type="Pfam" id="PF12245">
    <property type="entry name" value="Big_3_2"/>
    <property type="match status" value="1"/>
</dbReference>
<dbReference type="RefSeq" id="WP_184998255.1">
    <property type="nucleotide sequence ID" value="NZ_BOMK01000036.1"/>
</dbReference>
<dbReference type="InterPro" id="IPR013783">
    <property type="entry name" value="Ig-like_fold"/>
</dbReference>
<evidence type="ECO:0000256" key="2">
    <source>
        <dbReference type="ARBA" id="ARBA00022670"/>
    </source>
</evidence>
<dbReference type="Pfam" id="PF17957">
    <property type="entry name" value="Big_7"/>
    <property type="match status" value="2"/>
</dbReference>
<dbReference type="InterPro" id="IPR022038">
    <property type="entry name" value="Ig-like_bact"/>
</dbReference>
<gene>
    <name evidence="8" type="ORF">BJ971_007754</name>
</gene>
<dbReference type="Pfam" id="PF00082">
    <property type="entry name" value="Peptidase_S8"/>
    <property type="match status" value="1"/>
</dbReference>
<dbReference type="GO" id="GO:0006508">
    <property type="term" value="P:proteolysis"/>
    <property type="evidence" value="ECO:0007669"/>
    <property type="project" value="UniProtKB-KW"/>
</dbReference>
<dbReference type="GO" id="GO:0004252">
    <property type="term" value="F:serine-type endopeptidase activity"/>
    <property type="evidence" value="ECO:0007669"/>
    <property type="project" value="UniProtKB-UniRule"/>
</dbReference>
<dbReference type="AlphaFoldDB" id="A0A7W7MU81"/>
<dbReference type="Gene3D" id="3.40.50.200">
    <property type="entry name" value="Peptidase S8/S53 domain"/>
    <property type="match status" value="1"/>
</dbReference>
<evidence type="ECO:0000256" key="4">
    <source>
        <dbReference type="ARBA" id="ARBA00022825"/>
    </source>
</evidence>
<organism evidence="8 9">
    <name type="scientific">Actinoplanes digitatis</name>
    <dbReference type="NCBI Taxonomy" id="1868"/>
    <lineage>
        <taxon>Bacteria</taxon>
        <taxon>Bacillati</taxon>
        <taxon>Actinomycetota</taxon>
        <taxon>Actinomycetes</taxon>
        <taxon>Micromonosporales</taxon>
        <taxon>Micromonosporaceae</taxon>
        <taxon>Actinoplanes</taxon>
    </lineage>
</organism>
<dbReference type="PANTHER" id="PTHR43806:SF11">
    <property type="entry name" value="CEREVISIN-RELATED"/>
    <property type="match status" value="1"/>
</dbReference>
<dbReference type="InterPro" id="IPR036852">
    <property type="entry name" value="Peptidase_S8/S53_dom_sf"/>
</dbReference>
<keyword evidence="9" id="KW-1185">Reference proteome</keyword>
<evidence type="ECO:0000256" key="3">
    <source>
        <dbReference type="ARBA" id="ARBA00022801"/>
    </source>
</evidence>
<protein>
    <recommendedName>
        <fullName evidence="10">Peptidase S8/S53 domain-containing protein</fullName>
    </recommendedName>
</protein>
<dbReference type="SUPFAM" id="SSF52743">
    <property type="entry name" value="Subtilisin-like"/>
    <property type="match status" value="1"/>
</dbReference>
<accession>A0A7W7MU81</accession>
<comment type="similarity">
    <text evidence="1 5">Belongs to the peptidase S8 family.</text>
</comment>
<dbReference type="InterPro" id="IPR015500">
    <property type="entry name" value="Peptidase_S8_subtilisin-rel"/>
</dbReference>
<sequence>MVGVLGDAVLSARPVVGLQAITVEVAADQADAALSTLAGTEGVRYAERSALLGADGEILPAVLPPVEVPQAWTWSRGDAGVTVAVVDSGVSPNLDLKASRLTAGRDFVDGDEDPADDDGHGTMMANFIAAQSGNNVGTIGVCGVCQIMPVRVLKNGQGTTADAAAGIAWAADHGAQVINFSASTASPSQLLQDAVEHAHAKGALLIASAGNEASTRRRYPAAFEPALAVTEDDPYHYFPEKNTSTRQWVDINAWGQASVLSKDGQVVLTQGSSVATAVVSGIAALAFAMKPDATATEVNALIRRAADRQPASPAYRTPTVNAAQVMYDLGGTDTNPPAIYKTDLTDNQLVSAGGVYVRPIATDDHGIEHIDLVIDGHVVATVQQPHVSASSTARVPVPAGYNGPLPVTVAAYDYAGNTTAATTTVQVDSTLPTITLISPKPATPMHGDTIDVTVSASDDASSIVADRQGSLPAYSLSAVPGTNLWKGRASVSPEGQIGFGFWDEAGNYDSVVYTLPVDNAPPAGGTITPGAGAKVRGTFVSALGGVTDASGVAKAELWANGRFIGADASAPYSLAVPTGAYSGTLQLIWRVTDGWGQSRTLPARTVIADNKPPTVKITKAPKNKAKVKGTVKVYVSASDNSGIARVELIVNGKVVARDTTAAYVLTVNTKKQKKTMKVQIRVYDRLGNVTYAGARTWHRS</sequence>
<evidence type="ECO:0000256" key="5">
    <source>
        <dbReference type="PROSITE-ProRule" id="PRU01240"/>
    </source>
</evidence>
<feature type="active site" description="Charge relay system" evidence="5">
    <location>
        <position position="120"/>
    </location>
</feature>
<feature type="domain" description="Ig-like" evidence="7">
    <location>
        <begin position="397"/>
        <end position="428"/>
    </location>
</feature>
<dbReference type="PANTHER" id="PTHR43806">
    <property type="entry name" value="PEPTIDASE S8"/>
    <property type="match status" value="1"/>
</dbReference>
<evidence type="ECO:0000259" key="7">
    <source>
        <dbReference type="Pfam" id="PF12245"/>
    </source>
</evidence>
<evidence type="ECO:0008006" key="10">
    <source>
        <dbReference type="Google" id="ProtNLM"/>
    </source>
</evidence>
<name>A0A7W7MU81_9ACTN</name>
<dbReference type="InterPro" id="IPR000209">
    <property type="entry name" value="Peptidase_S8/S53_dom"/>
</dbReference>
<keyword evidence="2 5" id="KW-0645">Protease</keyword>
<dbReference type="Proteomes" id="UP000578112">
    <property type="component" value="Unassembled WGS sequence"/>
</dbReference>
<dbReference type="InterPro" id="IPR050131">
    <property type="entry name" value="Peptidase_S8_subtilisin-like"/>
</dbReference>
<keyword evidence="3 5" id="KW-0378">Hydrolase</keyword>
<feature type="active site" description="Charge relay system" evidence="5">
    <location>
        <position position="273"/>
    </location>
</feature>
<evidence type="ECO:0000313" key="8">
    <source>
        <dbReference type="EMBL" id="MBB4767198.1"/>
    </source>
</evidence>
<feature type="domain" description="Peptidase S8/S53" evidence="6">
    <location>
        <begin position="79"/>
        <end position="309"/>
    </location>
</feature>
<dbReference type="GO" id="GO:0005975">
    <property type="term" value="P:carbohydrate metabolic process"/>
    <property type="evidence" value="ECO:0007669"/>
    <property type="project" value="UniProtKB-ARBA"/>
</dbReference>
<dbReference type="PROSITE" id="PS51892">
    <property type="entry name" value="SUBTILASE"/>
    <property type="match status" value="1"/>
</dbReference>
<dbReference type="InterPro" id="IPR023827">
    <property type="entry name" value="Peptidase_S8_Asp-AS"/>
</dbReference>
<keyword evidence="4 5" id="KW-0720">Serine protease</keyword>
<dbReference type="Gene3D" id="2.60.40.10">
    <property type="entry name" value="Immunoglobulins"/>
    <property type="match status" value="3"/>
</dbReference>
<proteinExistence type="inferred from homology"/>
<dbReference type="PROSITE" id="PS00136">
    <property type="entry name" value="SUBTILASE_ASP"/>
    <property type="match status" value="1"/>
</dbReference>
<reference evidence="8 9" key="1">
    <citation type="submission" date="2020-08" db="EMBL/GenBank/DDBJ databases">
        <title>Sequencing the genomes of 1000 actinobacteria strains.</title>
        <authorList>
            <person name="Klenk H.-P."/>
        </authorList>
    </citation>
    <scope>NUCLEOTIDE SEQUENCE [LARGE SCALE GENOMIC DNA]</scope>
    <source>
        <strain evidence="8 9">DSM 43149</strain>
    </source>
</reference>
<evidence type="ECO:0000259" key="6">
    <source>
        <dbReference type="Pfam" id="PF00082"/>
    </source>
</evidence>
<dbReference type="PRINTS" id="PR00723">
    <property type="entry name" value="SUBTILISIN"/>
</dbReference>
<comment type="caution">
    <text evidence="8">The sequence shown here is derived from an EMBL/GenBank/DDBJ whole genome shotgun (WGS) entry which is preliminary data.</text>
</comment>